<dbReference type="EMBL" id="JAPZBO010000005">
    <property type="protein sequence ID" value="KAJ5315122.1"/>
    <property type="molecule type" value="Genomic_DNA"/>
</dbReference>
<reference evidence="1" key="2">
    <citation type="journal article" date="2023" name="IMA Fungus">
        <title>Comparative genomic study of the Penicillium genus elucidates a diverse pangenome and 15 lateral gene transfer events.</title>
        <authorList>
            <person name="Petersen C."/>
            <person name="Sorensen T."/>
            <person name="Nielsen M.R."/>
            <person name="Sondergaard T.E."/>
            <person name="Sorensen J.L."/>
            <person name="Fitzpatrick D.A."/>
            <person name="Frisvad J.C."/>
            <person name="Nielsen K.L."/>
        </authorList>
    </citation>
    <scope>NUCLEOTIDE SEQUENCE</scope>
    <source>
        <strain evidence="1">IBT 21472</strain>
    </source>
</reference>
<dbReference type="Proteomes" id="UP001147746">
    <property type="component" value="Unassembled WGS sequence"/>
</dbReference>
<protein>
    <submittedName>
        <fullName evidence="1">Uncharacterized protein</fullName>
    </submittedName>
</protein>
<organism evidence="1 2">
    <name type="scientific">Penicillium atrosanguineum</name>
    <dbReference type="NCBI Taxonomy" id="1132637"/>
    <lineage>
        <taxon>Eukaryota</taxon>
        <taxon>Fungi</taxon>
        <taxon>Dikarya</taxon>
        <taxon>Ascomycota</taxon>
        <taxon>Pezizomycotina</taxon>
        <taxon>Eurotiomycetes</taxon>
        <taxon>Eurotiomycetidae</taxon>
        <taxon>Eurotiales</taxon>
        <taxon>Aspergillaceae</taxon>
        <taxon>Penicillium</taxon>
    </lineage>
</organism>
<evidence type="ECO:0000313" key="2">
    <source>
        <dbReference type="Proteomes" id="UP001147746"/>
    </source>
</evidence>
<gene>
    <name evidence="1" type="ORF">N7476_005429</name>
</gene>
<proteinExistence type="predicted"/>
<accession>A0A9W9U3F8</accession>
<sequence>MHSKASLVHAVENTLATLTRRIGEKASNMKDVLLLAVVLHTPNKKIEPSLKERRRLYLPVGNTYLPRLRNNQWASSWQTLHKWYQFLNVVYMNLLTCQQIQSNEAILPSGTQAQFTSTPQIPDLSQSSLLATEFNNFETDLFSFDDGSFMWNL</sequence>
<name>A0A9W9U3F8_9EURO</name>
<keyword evidence="2" id="KW-1185">Reference proteome</keyword>
<evidence type="ECO:0000313" key="1">
    <source>
        <dbReference type="EMBL" id="KAJ5315122.1"/>
    </source>
</evidence>
<reference evidence="1" key="1">
    <citation type="submission" date="2022-12" db="EMBL/GenBank/DDBJ databases">
        <authorList>
            <person name="Petersen C."/>
        </authorList>
    </citation>
    <scope>NUCLEOTIDE SEQUENCE</scope>
    <source>
        <strain evidence="1">IBT 21472</strain>
    </source>
</reference>
<dbReference type="AlphaFoldDB" id="A0A9W9U3F8"/>
<comment type="caution">
    <text evidence="1">The sequence shown here is derived from an EMBL/GenBank/DDBJ whole genome shotgun (WGS) entry which is preliminary data.</text>
</comment>